<evidence type="ECO:0000256" key="1">
    <source>
        <dbReference type="SAM" id="MobiDB-lite"/>
    </source>
</evidence>
<gene>
    <name evidence="2" type="ORF">KY290_030890</name>
</gene>
<reference evidence="2 3" key="1">
    <citation type="journal article" date="2021" name="bioRxiv">
        <title>Chromosome-scale and haplotype-resolved genome assembly of a tetraploid potato cultivar.</title>
        <authorList>
            <person name="Sun H."/>
            <person name="Jiao W.-B."/>
            <person name="Krause K."/>
            <person name="Campoy J.A."/>
            <person name="Goel M."/>
            <person name="Folz-Donahue K."/>
            <person name="Kukat C."/>
            <person name="Huettel B."/>
            <person name="Schneeberger K."/>
        </authorList>
    </citation>
    <scope>NUCLEOTIDE SEQUENCE [LARGE SCALE GENOMIC DNA]</scope>
    <source>
        <strain evidence="2">SolTubOtavaFocal</strain>
        <tissue evidence="2">Leaves</tissue>
    </source>
</reference>
<feature type="region of interest" description="Disordered" evidence="1">
    <location>
        <begin position="200"/>
        <end position="227"/>
    </location>
</feature>
<evidence type="ECO:0000313" key="2">
    <source>
        <dbReference type="EMBL" id="KAH0742897.1"/>
    </source>
</evidence>
<proteinExistence type="predicted"/>
<comment type="caution">
    <text evidence="2">The sequence shown here is derived from an EMBL/GenBank/DDBJ whole genome shotgun (WGS) entry which is preliminary data.</text>
</comment>
<dbReference type="EMBL" id="JAIVGD010000023">
    <property type="protein sequence ID" value="KAH0742897.1"/>
    <property type="molecule type" value="Genomic_DNA"/>
</dbReference>
<protein>
    <submittedName>
        <fullName evidence="2">Uncharacterized protein</fullName>
    </submittedName>
</protein>
<dbReference type="Proteomes" id="UP000826656">
    <property type="component" value="Unassembled WGS sequence"/>
</dbReference>
<keyword evidence="3" id="KW-1185">Reference proteome</keyword>
<organism evidence="2 3">
    <name type="scientific">Solanum tuberosum</name>
    <name type="common">Potato</name>
    <dbReference type="NCBI Taxonomy" id="4113"/>
    <lineage>
        <taxon>Eukaryota</taxon>
        <taxon>Viridiplantae</taxon>
        <taxon>Streptophyta</taxon>
        <taxon>Embryophyta</taxon>
        <taxon>Tracheophyta</taxon>
        <taxon>Spermatophyta</taxon>
        <taxon>Magnoliopsida</taxon>
        <taxon>eudicotyledons</taxon>
        <taxon>Gunneridae</taxon>
        <taxon>Pentapetalae</taxon>
        <taxon>asterids</taxon>
        <taxon>lamiids</taxon>
        <taxon>Solanales</taxon>
        <taxon>Solanaceae</taxon>
        <taxon>Solanoideae</taxon>
        <taxon>Solaneae</taxon>
        <taxon>Solanum</taxon>
    </lineage>
</organism>
<evidence type="ECO:0000313" key="3">
    <source>
        <dbReference type="Proteomes" id="UP000826656"/>
    </source>
</evidence>
<name>A0ABQ7U7L6_SOLTU</name>
<accession>A0ABQ7U7L6</accession>
<sequence>MVVLAVFQLPTGDKTPPQHIQNTTDSTHKPTYVTQLQANSSTRPISKTELKPIKFIHGEPTIEFTMDEVNEFSIEEGLHQVVILKFSYGKPDLHELPKVLPKQLNIKAVGKPIVVDKATQERTRPSTARVKVILDLLDKYPKEIKLFFVDKDSSKRQGHDENSCHVFLGKVGAKIQNDATDKGTDVEQYQGDARELINAKFQSKSNKEEQRQLVPDDNSSEGRDSRNNLVVVRDATVDRAVANSSEEATIFNSNNEENLENKGKSIEAARRGVGKDGVLGSPNVVASKQDNSTNEWTLILHQNNCTYELDRSNIVIECPQFDVLRDENVG</sequence>